<evidence type="ECO:0000256" key="1">
    <source>
        <dbReference type="ARBA" id="ARBA00001526"/>
    </source>
</evidence>
<dbReference type="Gene3D" id="3.40.710.10">
    <property type="entry name" value="DD-peptidase/beta-lactamase superfamily"/>
    <property type="match status" value="1"/>
</dbReference>
<dbReference type="GO" id="GO:0046677">
    <property type="term" value="P:response to antibiotic"/>
    <property type="evidence" value="ECO:0007669"/>
    <property type="project" value="InterPro"/>
</dbReference>
<dbReference type="AlphaFoldDB" id="A0A8H9G093"/>
<evidence type="ECO:0000256" key="3">
    <source>
        <dbReference type="ARBA" id="ARBA00012865"/>
    </source>
</evidence>
<comment type="similarity">
    <text evidence="2">Belongs to the class-A beta-lactamase family.</text>
</comment>
<dbReference type="EMBL" id="BMKM01000007">
    <property type="protein sequence ID" value="GGE27271.1"/>
    <property type="molecule type" value="Genomic_DNA"/>
</dbReference>
<dbReference type="PANTHER" id="PTHR35333:SF3">
    <property type="entry name" value="BETA-LACTAMASE-TYPE TRANSPEPTIDASE FOLD CONTAINING PROTEIN"/>
    <property type="match status" value="1"/>
</dbReference>
<feature type="domain" description="Beta-lactamase class A catalytic" evidence="4">
    <location>
        <begin position="43"/>
        <end position="258"/>
    </location>
</feature>
<organism evidence="5 6">
    <name type="scientific">Sphingobacterium cellulitidis</name>
    <dbReference type="NCBI Taxonomy" id="1768011"/>
    <lineage>
        <taxon>Bacteria</taxon>
        <taxon>Pseudomonadati</taxon>
        <taxon>Bacteroidota</taxon>
        <taxon>Sphingobacteriia</taxon>
        <taxon>Sphingobacteriales</taxon>
        <taxon>Sphingobacteriaceae</taxon>
        <taxon>Sphingobacterium</taxon>
    </lineage>
</organism>
<evidence type="ECO:0000259" key="4">
    <source>
        <dbReference type="Pfam" id="PF13354"/>
    </source>
</evidence>
<protein>
    <recommendedName>
        <fullName evidence="3">beta-lactamase</fullName>
        <ecNumber evidence="3">3.5.2.6</ecNumber>
    </recommendedName>
</protein>
<dbReference type="InterPro" id="IPR012338">
    <property type="entry name" value="Beta-lactam/transpept-like"/>
</dbReference>
<dbReference type="InterPro" id="IPR045155">
    <property type="entry name" value="Beta-lactam_cat"/>
</dbReference>
<dbReference type="GO" id="GO:0030655">
    <property type="term" value="P:beta-lactam antibiotic catabolic process"/>
    <property type="evidence" value="ECO:0007669"/>
    <property type="project" value="InterPro"/>
</dbReference>
<comment type="catalytic activity">
    <reaction evidence="1">
        <text>a beta-lactam + H2O = a substituted beta-amino acid</text>
        <dbReference type="Rhea" id="RHEA:20401"/>
        <dbReference type="ChEBI" id="CHEBI:15377"/>
        <dbReference type="ChEBI" id="CHEBI:35627"/>
        <dbReference type="ChEBI" id="CHEBI:140347"/>
        <dbReference type="EC" id="3.5.2.6"/>
    </reaction>
</comment>
<proteinExistence type="inferred from homology"/>
<name>A0A8H9G093_9SPHI</name>
<sequence length="298" mass="33683">MKNLTSLCIIFLFLVSQVHGQKTDKKLAAKINQAIEGFQGDVGIYVKHLKQNKEVNINADSIFPTASVVKVPILVGVFQKIKDGELRLDQKFLYRDSRAYGGSGLMQFFKDSTETDLSTLIGLMLSYSDNVTSIWCQELAGGGQAINPIMDQLGLTNTKVNSRTVGREDIWKKYGWGQTTPKEMANLYEFIRNGKVVSPAHSDKMYRFLKNQFYNERSLSQFPAEISTIDKTGSLDESRNEVVLVNAPHGDFIFSIFTNNNKDRSWTKSNAAENLTKKIANIIWNHYEADFTPYPQID</sequence>
<comment type="caution">
    <text evidence="5">The sequence shown here is derived from an EMBL/GenBank/DDBJ whole genome shotgun (WGS) entry which is preliminary data.</text>
</comment>
<evidence type="ECO:0000313" key="6">
    <source>
        <dbReference type="Proteomes" id="UP000614460"/>
    </source>
</evidence>
<dbReference type="SUPFAM" id="SSF56601">
    <property type="entry name" value="beta-lactamase/transpeptidase-like"/>
    <property type="match status" value="1"/>
</dbReference>
<keyword evidence="6" id="KW-1185">Reference proteome</keyword>
<reference evidence="5" key="1">
    <citation type="journal article" date="2014" name="Int. J. Syst. Evol. Microbiol.">
        <title>Complete genome sequence of Corynebacterium casei LMG S-19264T (=DSM 44701T), isolated from a smear-ripened cheese.</title>
        <authorList>
            <consortium name="US DOE Joint Genome Institute (JGI-PGF)"/>
            <person name="Walter F."/>
            <person name="Albersmeier A."/>
            <person name="Kalinowski J."/>
            <person name="Ruckert C."/>
        </authorList>
    </citation>
    <scope>NUCLEOTIDE SEQUENCE</scope>
    <source>
        <strain evidence="5">CGMCC 1.15966</strain>
    </source>
</reference>
<evidence type="ECO:0000313" key="5">
    <source>
        <dbReference type="EMBL" id="GGE27271.1"/>
    </source>
</evidence>
<gene>
    <name evidence="5" type="ORF">GCM10011516_26190</name>
</gene>
<dbReference type="RefSeq" id="WP_094258026.1">
    <property type="nucleotide sequence ID" value="NZ_BMKM01000007.1"/>
</dbReference>
<dbReference type="Pfam" id="PF13354">
    <property type="entry name" value="Beta-lactamase2"/>
    <property type="match status" value="1"/>
</dbReference>
<reference evidence="5" key="2">
    <citation type="submission" date="2020-09" db="EMBL/GenBank/DDBJ databases">
        <authorList>
            <person name="Sun Q."/>
            <person name="Zhou Y."/>
        </authorList>
    </citation>
    <scope>NUCLEOTIDE SEQUENCE</scope>
    <source>
        <strain evidence="5">CGMCC 1.15966</strain>
    </source>
</reference>
<dbReference type="EC" id="3.5.2.6" evidence="3"/>
<dbReference type="GO" id="GO:0008800">
    <property type="term" value="F:beta-lactamase activity"/>
    <property type="evidence" value="ECO:0007669"/>
    <property type="project" value="UniProtKB-EC"/>
</dbReference>
<dbReference type="Proteomes" id="UP000614460">
    <property type="component" value="Unassembled WGS sequence"/>
</dbReference>
<dbReference type="InterPro" id="IPR000871">
    <property type="entry name" value="Beta-lactam_class-A"/>
</dbReference>
<accession>A0A8H9G093</accession>
<evidence type="ECO:0000256" key="2">
    <source>
        <dbReference type="ARBA" id="ARBA00009009"/>
    </source>
</evidence>
<dbReference type="PANTHER" id="PTHR35333">
    <property type="entry name" value="BETA-LACTAMASE"/>
    <property type="match status" value="1"/>
</dbReference>